<dbReference type="OrthoDB" id="9814359at2"/>
<proteinExistence type="predicted"/>
<evidence type="ECO:0000259" key="2">
    <source>
        <dbReference type="PROSITE" id="PS50846"/>
    </source>
</evidence>
<evidence type="ECO:0000256" key="1">
    <source>
        <dbReference type="ARBA" id="ARBA00022723"/>
    </source>
</evidence>
<dbReference type="PROSITE" id="PS01047">
    <property type="entry name" value="HMA_1"/>
    <property type="match status" value="1"/>
</dbReference>
<dbReference type="InterPro" id="IPR036163">
    <property type="entry name" value="HMA_dom_sf"/>
</dbReference>
<comment type="caution">
    <text evidence="3">The sequence shown here is derived from an EMBL/GenBank/DDBJ whole genome shotgun (WGS) entry which is preliminary data.</text>
</comment>
<dbReference type="InterPro" id="IPR006121">
    <property type="entry name" value="HMA_dom"/>
</dbReference>
<keyword evidence="1" id="KW-0479">Metal-binding</keyword>
<sequence>MQKTYRVDGMSCGGCSSSVEQAIKAAAPGAEVSVELDGGLVTVSNVDDDALVERAVEDAGFTFVGQV</sequence>
<dbReference type="InterPro" id="IPR017969">
    <property type="entry name" value="Heavy-metal-associated_CS"/>
</dbReference>
<keyword evidence="4" id="KW-1185">Reference proteome</keyword>
<evidence type="ECO:0000313" key="4">
    <source>
        <dbReference type="Proteomes" id="UP000190896"/>
    </source>
</evidence>
<gene>
    <name evidence="3" type="ORF">BOW51_05890</name>
</gene>
<dbReference type="AlphaFoldDB" id="A0A1T2KVB6"/>
<dbReference type="Gene3D" id="3.30.70.100">
    <property type="match status" value="1"/>
</dbReference>
<accession>A0A1T2KVB6</accession>
<evidence type="ECO:0000313" key="3">
    <source>
        <dbReference type="EMBL" id="OOZ36680.1"/>
    </source>
</evidence>
<dbReference type="Pfam" id="PF00403">
    <property type="entry name" value="HMA"/>
    <property type="match status" value="1"/>
</dbReference>
<dbReference type="SUPFAM" id="SSF55008">
    <property type="entry name" value="HMA, heavy metal-associated domain"/>
    <property type="match status" value="1"/>
</dbReference>
<protein>
    <submittedName>
        <fullName evidence="3">Heavy metal transporter</fullName>
    </submittedName>
</protein>
<dbReference type="RefSeq" id="WP_078486716.1">
    <property type="nucleotide sequence ID" value="NZ_MPRJ01000029.1"/>
</dbReference>
<dbReference type="GO" id="GO:0046872">
    <property type="term" value="F:metal ion binding"/>
    <property type="evidence" value="ECO:0007669"/>
    <property type="project" value="UniProtKB-KW"/>
</dbReference>
<dbReference type="Proteomes" id="UP000190896">
    <property type="component" value="Unassembled WGS sequence"/>
</dbReference>
<feature type="domain" description="HMA" evidence="2">
    <location>
        <begin position="1"/>
        <end position="64"/>
    </location>
</feature>
<dbReference type="PROSITE" id="PS50846">
    <property type="entry name" value="HMA_2"/>
    <property type="match status" value="1"/>
</dbReference>
<dbReference type="EMBL" id="MPRJ01000029">
    <property type="protein sequence ID" value="OOZ36680.1"/>
    <property type="molecule type" value="Genomic_DNA"/>
</dbReference>
<dbReference type="CDD" id="cd00371">
    <property type="entry name" value="HMA"/>
    <property type="match status" value="1"/>
</dbReference>
<name>A0A1T2KVB6_9GAMM</name>
<reference evidence="3 4" key="1">
    <citation type="submission" date="2016-11" db="EMBL/GenBank/DDBJ databases">
        <title>Mixed transmission modes and dynamic genome evolution in an obligate animal-bacterial symbiosis.</title>
        <authorList>
            <person name="Russell S.L."/>
            <person name="Corbett-Detig R.B."/>
            <person name="Cavanaugh C.M."/>
        </authorList>
    </citation>
    <scope>NUCLEOTIDE SEQUENCE [LARGE SCALE GENOMIC DNA]</scope>
    <source>
        <strain evidence="3">Se-Cadez</strain>
    </source>
</reference>
<organism evidence="3 4">
    <name type="scientific">Solemya velesiana gill symbiont</name>
    <dbReference type="NCBI Taxonomy" id="1918948"/>
    <lineage>
        <taxon>Bacteria</taxon>
        <taxon>Pseudomonadati</taxon>
        <taxon>Pseudomonadota</taxon>
        <taxon>Gammaproteobacteria</taxon>
        <taxon>sulfur-oxidizing symbionts</taxon>
    </lineage>
</organism>